<protein>
    <submittedName>
        <fullName evidence="1">Uncharacterized protein</fullName>
    </submittedName>
</protein>
<dbReference type="EMBL" id="RXOC01000006">
    <property type="protein sequence ID" value="RXF69661.1"/>
    <property type="molecule type" value="Genomic_DNA"/>
</dbReference>
<accession>A0A4Q0M902</accession>
<name>A0A4Q0M902_9SPHI</name>
<gene>
    <name evidence="1" type="ORF">EKH83_10390</name>
</gene>
<organism evidence="1 2">
    <name type="scientific">Arcticibacter tournemirensis</name>
    <dbReference type="NCBI Taxonomy" id="699437"/>
    <lineage>
        <taxon>Bacteria</taxon>
        <taxon>Pseudomonadati</taxon>
        <taxon>Bacteroidota</taxon>
        <taxon>Sphingobacteriia</taxon>
        <taxon>Sphingobacteriales</taxon>
        <taxon>Sphingobacteriaceae</taxon>
        <taxon>Arcticibacter</taxon>
    </lineage>
</organism>
<sequence length="98" mass="10766">MVFVMSFMPCADTFAETSKKDSAVNHNSSSPEDHMNDLCSPFCQCTCCTTPAATKISVFSILLPVSAEFELGEHIPGDVRNTPISVWQPPKLAYFLSF</sequence>
<proteinExistence type="predicted"/>
<dbReference type="AlphaFoldDB" id="A0A4Q0M902"/>
<evidence type="ECO:0000313" key="2">
    <source>
        <dbReference type="Proteomes" id="UP000290848"/>
    </source>
</evidence>
<evidence type="ECO:0000313" key="1">
    <source>
        <dbReference type="EMBL" id="RXF69661.1"/>
    </source>
</evidence>
<reference evidence="1 2" key="1">
    <citation type="submission" date="2018-12" db="EMBL/GenBank/DDBJ databases">
        <title>The Draft Genome Sequence of the Soil Bacterium Pedobacter tournemirensis R1.</title>
        <authorList>
            <person name="He J."/>
        </authorList>
    </citation>
    <scope>NUCLEOTIDE SEQUENCE [LARGE SCALE GENOMIC DNA]</scope>
    <source>
        <strain evidence="1 2">R1</strain>
    </source>
</reference>
<dbReference type="Proteomes" id="UP000290848">
    <property type="component" value="Unassembled WGS sequence"/>
</dbReference>
<dbReference type="InterPro" id="IPR046601">
    <property type="entry name" value="DUF6660"/>
</dbReference>
<comment type="caution">
    <text evidence="1">The sequence shown here is derived from an EMBL/GenBank/DDBJ whole genome shotgun (WGS) entry which is preliminary data.</text>
</comment>
<dbReference type="Pfam" id="PF20365">
    <property type="entry name" value="DUF6660"/>
    <property type="match status" value="1"/>
</dbReference>